<feature type="transmembrane region" description="Helical" evidence="1">
    <location>
        <begin position="7"/>
        <end position="26"/>
    </location>
</feature>
<keyword evidence="1" id="KW-0812">Transmembrane</keyword>
<evidence type="ECO:0000313" key="3">
    <source>
        <dbReference type="Proteomes" id="UP000182204"/>
    </source>
</evidence>
<evidence type="ECO:0000313" key="2">
    <source>
        <dbReference type="EMBL" id="APH13293.1"/>
    </source>
</evidence>
<reference evidence="2 3" key="1">
    <citation type="submission" date="2015-11" db="EMBL/GenBank/DDBJ databases">
        <authorList>
            <person name="Hill K.K."/>
            <person name="Shirey T.B."/>
            <person name="Raphael B."/>
            <person name="Daligault H.E."/>
            <person name="Davenport K.W."/>
            <person name="Bruce D.C."/>
            <person name="Foley B.T."/>
            <person name="Johnson S.L."/>
        </authorList>
    </citation>
    <scope>NUCLEOTIDE SEQUENCE [LARGE SCALE GENOMIC DNA]</scope>
    <source>
        <strain evidence="2 3">CDC_1632</strain>
    </source>
</reference>
<dbReference type="AlphaFoldDB" id="A0A1L3NB13"/>
<gene>
    <name evidence="2" type="ORF">NPD5_2568</name>
</gene>
<evidence type="ECO:0000256" key="1">
    <source>
        <dbReference type="SAM" id="Phobius"/>
    </source>
</evidence>
<proteinExistence type="predicted"/>
<keyword evidence="1" id="KW-0472">Membrane</keyword>
<accession>A0A1L3NB13</accession>
<dbReference type="EMBL" id="CP013243">
    <property type="protein sequence ID" value="APH13293.1"/>
    <property type="molecule type" value="Genomic_DNA"/>
</dbReference>
<dbReference type="RefSeq" id="WP_072586054.1">
    <property type="nucleotide sequence ID" value="NZ_CP013243.1"/>
</dbReference>
<organism evidence="2 3">
    <name type="scientific">Clostridium sporogenes</name>
    <dbReference type="NCBI Taxonomy" id="1509"/>
    <lineage>
        <taxon>Bacteria</taxon>
        <taxon>Bacillati</taxon>
        <taxon>Bacillota</taxon>
        <taxon>Clostridia</taxon>
        <taxon>Eubacteriales</taxon>
        <taxon>Clostridiaceae</taxon>
        <taxon>Clostridium</taxon>
    </lineage>
</organism>
<protein>
    <submittedName>
        <fullName evidence="2">Uncharacterized protein</fullName>
    </submittedName>
</protein>
<dbReference type="Proteomes" id="UP000182204">
    <property type="component" value="Chromosome"/>
</dbReference>
<name>A0A1L3NB13_CLOSG</name>
<keyword evidence="1" id="KW-1133">Transmembrane helix</keyword>
<sequence>MIKIFKILVLAGVIIGSIGIASYKIMASDRIENLALEDYKAGQSQSSKNMILKKDQHGLKSSNLSSLEKNKDGLKLSDFSLPIYDMTETKDILSSDGKNISKLLKSTDKKLWFMMNENEPEGIVVVNNVNPIKMGGKNRSKDLMKIYKDIKNNVKSEEDIKYFEFEGQGIFVISHNNIDEIYLSVGASKVLDMEAGKKISSKEFMSQMKKYISNLQ</sequence>